<gene>
    <name evidence="11 13" type="primary">atpB</name>
    <name evidence="13" type="ORF">HLPR_25740</name>
</gene>
<keyword evidence="11" id="KW-1003">Cell membrane</keyword>
<dbReference type="Pfam" id="PF00119">
    <property type="entry name" value="ATP-synt_A"/>
    <property type="match status" value="1"/>
</dbReference>
<dbReference type="KEGG" id="hprf:HLPR_25740"/>
<evidence type="ECO:0000313" key="14">
    <source>
        <dbReference type="Proteomes" id="UP001321786"/>
    </source>
</evidence>
<organism evidence="13 14">
    <name type="scientific">Helicovermis profundi</name>
    <dbReference type="NCBI Taxonomy" id="3065157"/>
    <lineage>
        <taxon>Bacteria</taxon>
        <taxon>Bacillati</taxon>
        <taxon>Bacillota</taxon>
        <taxon>Clostridia</taxon>
        <taxon>Helicovermis</taxon>
    </lineage>
</organism>
<dbReference type="RefSeq" id="WP_338535842.1">
    <property type="nucleotide sequence ID" value="NZ_AP028654.1"/>
</dbReference>
<dbReference type="SUPFAM" id="SSF81336">
    <property type="entry name" value="F1F0 ATP synthase subunit A"/>
    <property type="match status" value="1"/>
</dbReference>
<dbReference type="PROSITE" id="PS00449">
    <property type="entry name" value="ATPASE_A"/>
    <property type="match status" value="1"/>
</dbReference>
<dbReference type="GO" id="GO:0046933">
    <property type="term" value="F:proton-transporting ATP synthase activity, rotational mechanism"/>
    <property type="evidence" value="ECO:0007669"/>
    <property type="project" value="UniProtKB-UniRule"/>
</dbReference>
<dbReference type="EMBL" id="AP028654">
    <property type="protein sequence ID" value="BEP30243.1"/>
    <property type="molecule type" value="Genomic_DNA"/>
</dbReference>
<proteinExistence type="inferred from homology"/>
<dbReference type="HAMAP" id="MF_01393">
    <property type="entry name" value="ATP_synth_a_bact"/>
    <property type="match status" value="1"/>
</dbReference>
<dbReference type="InterPro" id="IPR000568">
    <property type="entry name" value="ATP_synth_F0_asu"/>
</dbReference>
<keyword evidence="3 11" id="KW-0813">Transport</keyword>
<dbReference type="Proteomes" id="UP001321786">
    <property type="component" value="Chromosome"/>
</dbReference>
<dbReference type="InterPro" id="IPR045082">
    <property type="entry name" value="ATP_syn_F0_a_bact/chloroplast"/>
</dbReference>
<feature type="transmembrane region" description="Helical" evidence="11">
    <location>
        <begin position="112"/>
        <end position="135"/>
    </location>
</feature>
<evidence type="ECO:0000256" key="10">
    <source>
        <dbReference type="ARBA" id="ARBA00023310"/>
    </source>
</evidence>
<dbReference type="GO" id="GO:0042777">
    <property type="term" value="P:proton motive force-driven plasma membrane ATP synthesis"/>
    <property type="evidence" value="ECO:0007669"/>
    <property type="project" value="TreeGrafter"/>
</dbReference>
<dbReference type="PANTHER" id="PTHR42823:SF3">
    <property type="entry name" value="ATP SYNTHASE SUBUNIT A, CHLOROPLASTIC"/>
    <property type="match status" value="1"/>
</dbReference>
<evidence type="ECO:0000256" key="7">
    <source>
        <dbReference type="ARBA" id="ARBA00022989"/>
    </source>
</evidence>
<evidence type="ECO:0000256" key="11">
    <source>
        <dbReference type="HAMAP-Rule" id="MF_01393"/>
    </source>
</evidence>
<keyword evidence="14" id="KW-1185">Reference proteome</keyword>
<evidence type="ECO:0000256" key="6">
    <source>
        <dbReference type="ARBA" id="ARBA00022781"/>
    </source>
</evidence>
<dbReference type="AlphaFoldDB" id="A0AAU9EKW7"/>
<comment type="similarity">
    <text evidence="2 11 12">Belongs to the ATPase A chain family.</text>
</comment>
<evidence type="ECO:0000256" key="8">
    <source>
        <dbReference type="ARBA" id="ARBA00023065"/>
    </source>
</evidence>
<evidence type="ECO:0000256" key="2">
    <source>
        <dbReference type="ARBA" id="ARBA00006810"/>
    </source>
</evidence>
<feature type="transmembrane region" description="Helical" evidence="11">
    <location>
        <begin position="208"/>
        <end position="233"/>
    </location>
</feature>
<evidence type="ECO:0000256" key="1">
    <source>
        <dbReference type="ARBA" id="ARBA00004141"/>
    </source>
</evidence>
<dbReference type="GO" id="GO:0045259">
    <property type="term" value="C:proton-transporting ATP synthase complex"/>
    <property type="evidence" value="ECO:0007669"/>
    <property type="project" value="UniProtKB-KW"/>
</dbReference>
<evidence type="ECO:0000256" key="4">
    <source>
        <dbReference type="ARBA" id="ARBA00022547"/>
    </source>
</evidence>
<protein>
    <recommendedName>
        <fullName evidence="11 12">ATP synthase subunit a</fullName>
    </recommendedName>
    <alternativeName>
        <fullName evidence="11">ATP synthase F0 sector subunit a</fullName>
    </alternativeName>
    <alternativeName>
        <fullName evidence="11">F-ATPase subunit 6</fullName>
    </alternativeName>
</protein>
<keyword evidence="6 11" id="KW-0375">Hydrogen ion transport</keyword>
<evidence type="ECO:0000256" key="3">
    <source>
        <dbReference type="ARBA" id="ARBA00022448"/>
    </source>
</evidence>
<dbReference type="InterPro" id="IPR035908">
    <property type="entry name" value="F0_ATP_A_sf"/>
</dbReference>
<feature type="transmembrane region" description="Helical" evidence="11">
    <location>
        <begin position="78"/>
        <end position="100"/>
    </location>
</feature>
<reference evidence="13 14" key="1">
    <citation type="submission" date="2023-08" db="EMBL/GenBank/DDBJ databases">
        <title>Helicovermis profunda gen. nov., sp. nov., a novel mesophilic, fermentative bacterium within the Bacillota from a deep-sea hydrothermal vent chimney.</title>
        <authorList>
            <person name="Miyazaki U."/>
            <person name="Mizutani D."/>
            <person name="Hashimoto Y."/>
            <person name="Tame A."/>
            <person name="Sawayama S."/>
            <person name="Miyazaki J."/>
            <person name="Takai K."/>
            <person name="Nakagawa S."/>
        </authorList>
    </citation>
    <scope>NUCLEOTIDE SEQUENCE [LARGE SCALE GENOMIC DNA]</scope>
    <source>
        <strain evidence="13 14">S502</strain>
    </source>
</reference>
<dbReference type="PANTHER" id="PTHR42823">
    <property type="entry name" value="ATP SYNTHASE SUBUNIT A, CHLOROPLASTIC"/>
    <property type="match status" value="1"/>
</dbReference>
<accession>A0AAU9EKW7</accession>
<keyword evidence="7 11" id="KW-1133">Transmembrane helix</keyword>
<dbReference type="NCBIfam" id="TIGR01131">
    <property type="entry name" value="ATP_synt_6_or_A"/>
    <property type="match status" value="1"/>
</dbReference>
<comment type="subcellular location">
    <subcellularLocation>
        <location evidence="11 12">Cell membrane</location>
        <topology evidence="11 12">Multi-pass membrane protein</topology>
    </subcellularLocation>
    <subcellularLocation>
        <location evidence="1">Membrane</location>
        <topology evidence="1">Multi-pass membrane protein</topology>
    </subcellularLocation>
</comment>
<dbReference type="Gene3D" id="1.20.120.220">
    <property type="entry name" value="ATP synthase, F0 complex, subunit A"/>
    <property type="match status" value="1"/>
</dbReference>
<feature type="transmembrane region" description="Helical" evidence="11">
    <location>
        <begin position="168"/>
        <end position="196"/>
    </location>
</feature>
<evidence type="ECO:0000256" key="5">
    <source>
        <dbReference type="ARBA" id="ARBA00022692"/>
    </source>
</evidence>
<keyword evidence="4 11" id="KW-0138">CF(0)</keyword>
<keyword evidence="8 11" id="KW-0406">Ion transport</keyword>
<feature type="transmembrane region" description="Helical" evidence="11">
    <location>
        <begin position="142"/>
        <end position="162"/>
    </location>
</feature>
<name>A0AAU9EKW7_9FIRM</name>
<keyword evidence="5 11" id="KW-0812">Transmembrane</keyword>
<sequence length="234" mass="25335">MGTEGFGPRVVFELGNGIAITETVTVTWFIMFVLVAFSILATRNLQKVPKGMQIITEGIVDGINGLTKQTMGEDKVGFAPYVGTLLLFIMLANIAGLFGIRPPTADANTTIGLAMMTFFMIHGFGVISKGVLGYFKGFLEPMWFLLPLNIIGELATPISLGFRLFGNIVGGMIIMGLLYGALGGLTTFLFGINVPFMQVGIPAFLHIYFDLFAGLLQSFIFTMLTMVFVSIAMD</sequence>
<evidence type="ECO:0000313" key="13">
    <source>
        <dbReference type="EMBL" id="BEP30243.1"/>
    </source>
</evidence>
<dbReference type="PRINTS" id="PR00123">
    <property type="entry name" value="ATPASEA"/>
</dbReference>
<dbReference type="GO" id="GO:0005886">
    <property type="term" value="C:plasma membrane"/>
    <property type="evidence" value="ECO:0007669"/>
    <property type="project" value="UniProtKB-SubCell"/>
</dbReference>
<feature type="transmembrane region" description="Helical" evidence="11">
    <location>
        <begin position="20"/>
        <end position="42"/>
    </location>
</feature>
<keyword evidence="10 11" id="KW-0066">ATP synthesis</keyword>
<comment type="function">
    <text evidence="11 12">Key component of the proton channel; it plays a direct role in the translocation of protons across the membrane.</text>
</comment>
<dbReference type="InterPro" id="IPR023011">
    <property type="entry name" value="ATP_synth_F0_asu_AS"/>
</dbReference>
<dbReference type="CDD" id="cd00310">
    <property type="entry name" value="ATP-synt_Fo_a_6"/>
    <property type="match status" value="1"/>
</dbReference>
<keyword evidence="9 11" id="KW-0472">Membrane</keyword>
<evidence type="ECO:0000256" key="12">
    <source>
        <dbReference type="RuleBase" id="RU000483"/>
    </source>
</evidence>
<evidence type="ECO:0000256" key="9">
    <source>
        <dbReference type="ARBA" id="ARBA00023136"/>
    </source>
</evidence>